<dbReference type="AlphaFoldDB" id="A0A9J6ALN2"/>
<evidence type="ECO:0000313" key="1">
    <source>
        <dbReference type="EMBL" id="KAG5625195.1"/>
    </source>
</evidence>
<dbReference type="InterPro" id="IPR009646">
    <property type="entry name" value="Root_cap"/>
</dbReference>
<reference evidence="1 2" key="1">
    <citation type="submission" date="2020-09" db="EMBL/GenBank/DDBJ databases">
        <title>De no assembly of potato wild relative species, Solanum commersonii.</title>
        <authorList>
            <person name="Cho K."/>
        </authorList>
    </citation>
    <scope>NUCLEOTIDE SEQUENCE [LARGE SCALE GENOMIC DNA]</scope>
    <source>
        <strain evidence="1">LZ3.2</strain>
        <tissue evidence="1">Leaf</tissue>
    </source>
</reference>
<organism evidence="1 2">
    <name type="scientific">Solanum commersonii</name>
    <name type="common">Commerson's wild potato</name>
    <name type="synonym">Commerson's nightshade</name>
    <dbReference type="NCBI Taxonomy" id="4109"/>
    <lineage>
        <taxon>Eukaryota</taxon>
        <taxon>Viridiplantae</taxon>
        <taxon>Streptophyta</taxon>
        <taxon>Embryophyta</taxon>
        <taxon>Tracheophyta</taxon>
        <taxon>Spermatophyta</taxon>
        <taxon>Magnoliopsida</taxon>
        <taxon>eudicotyledons</taxon>
        <taxon>Gunneridae</taxon>
        <taxon>Pentapetalae</taxon>
        <taxon>asterids</taxon>
        <taxon>lamiids</taxon>
        <taxon>Solanales</taxon>
        <taxon>Solanaceae</taxon>
        <taxon>Solanoideae</taxon>
        <taxon>Solaneae</taxon>
        <taxon>Solanum</taxon>
    </lineage>
</organism>
<dbReference type="OrthoDB" id="1750566at2759"/>
<name>A0A9J6ALN2_SOLCO</name>
<dbReference type="EMBL" id="JACXVP010000002">
    <property type="protein sequence ID" value="KAG5625195.1"/>
    <property type="molecule type" value="Genomic_DNA"/>
</dbReference>
<protein>
    <submittedName>
        <fullName evidence="1">Uncharacterized protein</fullName>
    </submittedName>
</protein>
<sequence length="183" mass="20882">MIVAIVEATPPGIADHPSLHSHCSDDEIKQCKNIPHVCPKFCPNGCITECRSCKPICIDGPSTSPKRVKYLYWRQQHGMMPCIDRLYLNFDDESILLPNKAKVVPITKRESRVHNYGITQDDCFAHLELGFKFFALSDEVSDVLGQTYRRNYVSRVKMGVSMPKSFQLQDYLMLIALLLSFKQ</sequence>
<evidence type="ECO:0000313" key="2">
    <source>
        <dbReference type="Proteomes" id="UP000824120"/>
    </source>
</evidence>
<dbReference type="Proteomes" id="UP000824120">
    <property type="component" value="Chromosome 2"/>
</dbReference>
<accession>A0A9J6ALN2</accession>
<dbReference type="Pfam" id="PF06830">
    <property type="entry name" value="Root_cap"/>
    <property type="match status" value="1"/>
</dbReference>
<gene>
    <name evidence="1" type="ORF">H5410_010413</name>
</gene>
<comment type="caution">
    <text evidence="1">The sequence shown here is derived from an EMBL/GenBank/DDBJ whole genome shotgun (WGS) entry which is preliminary data.</text>
</comment>
<keyword evidence="2" id="KW-1185">Reference proteome</keyword>
<proteinExistence type="predicted"/>
<dbReference type="PANTHER" id="PTHR31656">
    <property type="entry name" value="ROOT CAP DOMAIN-CONTAINING PROTEIN"/>
    <property type="match status" value="1"/>
</dbReference>